<reference evidence="1 2" key="1">
    <citation type="submission" date="2019-02" db="EMBL/GenBank/DDBJ databases">
        <title>Deep-cultivation of Planctomycetes and their phenomic and genomic characterization uncovers novel biology.</title>
        <authorList>
            <person name="Wiegand S."/>
            <person name="Jogler M."/>
            <person name="Boedeker C."/>
            <person name="Pinto D."/>
            <person name="Vollmers J."/>
            <person name="Rivas-Marin E."/>
            <person name="Kohn T."/>
            <person name="Peeters S.H."/>
            <person name="Heuer A."/>
            <person name="Rast P."/>
            <person name="Oberbeckmann S."/>
            <person name="Bunk B."/>
            <person name="Jeske O."/>
            <person name="Meyerdierks A."/>
            <person name="Storesund J.E."/>
            <person name="Kallscheuer N."/>
            <person name="Luecker S."/>
            <person name="Lage O.M."/>
            <person name="Pohl T."/>
            <person name="Merkel B.J."/>
            <person name="Hornburger P."/>
            <person name="Mueller R.-W."/>
            <person name="Bruemmer F."/>
            <person name="Labrenz M."/>
            <person name="Spormann A.M."/>
            <person name="Op den Camp H."/>
            <person name="Overmann J."/>
            <person name="Amann R."/>
            <person name="Jetten M.S.M."/>
            <person name="Mascher T."/>
            <person name="Medema M.H."/>
            <person name="Devos D.P."/>
            <person name="Kaster A.-K."/>
            <person name="Ovreas L."/>
            <person name="Rohde M."/>
            <person name="Galperin M.Y."/>
            <person name="Jogler C."/>
        </authorList>
    </citation>
    <scope>NUCLEOTIDE SEQUENCE [LARGE SCALE GENOMIC DNA]</scope>
    <source>
        <strain evidence="1 2">Q31a</strain>
    </source>
</reference>
<evidence type="ECO:0000313" key="1">
    <source>
        <dbReference type="EMBL" id="QDV23632.1"/>
    </source>
</evidence>
<dbReference type="AlphaFoldDB" id="A0A518G4X9"/>
<accession>A0A518G4X9</accession>
<proteinExistence type="predicted"/>
<gene>
    <name evidence="1" type="ORF">Q31a_19350</name>
</gene>
<dbReference type="EMBL" id="CP036298">
    <property type="protein sequence ID" value="QDV23632.1"/>
    <property type="molecule type" value="Genomic_DNA"/>
</dbReference>
<dbReference type="KEGG" id="ahel:Q31a_19350"/>
<sequence length="87" mass="10136">MNGQDKIVAELIRGLKHERDELKLQVHLASMEARDQLNELDDKLDQLDSRYQPLRTAVETSADDVWESMKLVGYEIRDGLKRVRETL</sequence>
<keyword evidence="2" id="KW-1185">Reference proteome</keyword>
<name>A0A518G4X9_9BACT</name>
<protein>
    <submittedName>
        <fullName evidence="1">Uncharacterized protein</fullName>
    </submittedName>
</protein>
<organism evidence="1 2">
    <name type="scientific">Aureliella helgolandensis</name>
    <dbReference type="NCBI Taxonomy" id="2527968"/>
    <lineage>
        <taxon>Bacteria</taxon>
        <taxon>Pseudomonadati</taxon>
        <taxon>Planctomycetota</taxon>
        <taxon>Planctomycetia</taxon>
        <taxon>Pirellulales</taxon>
        <taxon>Pirellulaceae</taxon>
        <taxon>Aureliella</taxon>
    </lineage>
</organism>
<dbReference type="Proteomes" id="UP000318017">
    <property type="component" value="Chromosome"/>
</dbReference>
<evidence type="ECO:0000313" key="2">
    <source>
        <dbReference type="Proteomes" id="UP000318017"/>
    </source>
</evidence>